<reference evidence="14" key="1">
    <citation type="submission" date="2021-01" db="EMBL/GenBank/DDBJ databases">
        <title>Whole genome shotgun sequence of Virgisporangium ochraceum NBRC 16418.</title>
        <authorList>
            <person name="Komaki H."/>
            <person name="Tamura T."/>
        </authorList>
    </citation>
    <scope>NUCLEOTIDE SEQUENCE</scope>
    <source>
        <strain evidence="14">NBRC 16418</strain>
    </source>
</reference>
<dbReference type="PANTHER" id="PTHR35457:SF1">
    <property type="entry name" value="HEME A SYNTHASE"/>
    <property type="match status" value="1"/>
</dbReference>
<evidence type="ECO:0000256" key="9">
    <source>
        <dbReference type="ARBA" id="ARBA00023136"/>
    </source>
</evidence>
<evidence type="ECO:0000256" key="10">
    <source>
        <dbReference type="ARBA" id="ARBA00023157"/>
    </source>
</evidence>
<keyword evidence="9 13" id="KW-0472">Membrane</keyword>
<evidence type="ECO:0000256" key="4">
    <source>
        <dbReference type="ARBA" id="ARBA00022723"/>
    </source>
</evidence>
<evidence type="ECO:0000256" key="3">
    <source>
        <dbReference type="ARBA" id="ARBA00022692"/>
    </source>
</evidence>
<accession>A0A8J4A8L6</accession>
<dbReference type="AlphaFoldDB" id="A0A8J4A8L6"/>
<feature type="transmembrane region" description="Helical" evidence="13">
    <location>
        <begin position="111"/>
        <end position="133"/>
    </location>
</feature>
<feature type="transmembrane region" description="Helical" evidence="13">
    <location>
        <begin position="230"/>
        <end position="248"/>
    </location>
</feature>
<keyword evidence="3 13" id="KW-0812">Transmembrane</keyword>
<evidence type="ECO:0000313" key="14">
    <source>
        <dbReference type="EMBL" id="GIJ74946.1"/>
    </source>
</evidence>
<organism evidence="14 15">
    <name type="scientific">Virgisporangium ochraceum</name>
    <dbReference type="NCBI Taxonomy" id="65505"/>
    <lineage>
        <taxon>Bacteria</taxon>
        <taxon>Bacillati</taxon>
        <taxon>Actinomycetota</taxon>
        <taxon>Actinomycetes</taxon>
        <taxon>Micromonosporales</taxon>
        <taxon>Micromonosporaceae</taxon>
        <taxon>Virgisporangium</taxon>
    </lineage>
</organism>
<dbReference type="EMBL" id="BOPH01000146">
    <property type="protein sequence ID" value="GIJ74946.1"/>
    <property type="molecule type" value="Genomic_DNA"/>
</dbReference>
<proteinExistence type="predicted"/>
<keyword evidence="5 13" id="KW-1133">Transmembrane helix</keyword>
<dbReference type="PANTHER" id="PTHR35457">
    <property type="entry name" value="HEME A SYNTHASE"/>
    <property type="match status" value="1"/>
</dbReference>
<evidence type="ECO:0000256" key="2">
    <source>
        <dbReference type="ARBA" id="ARBA00022475"/>
    </source>
</evidence>
<evidence type="ECO:0000256" key="5">
    <source>
        <dbReference type="ARBA" id="ARBA00022989"/>
    </source>
</evidence>
<dbReference type="InterPro" id="IPR050450">
    <property type="entry name" value="COX15/CtaA_HemeA_synthase"/>
</dbReference>
<evidence type="ECO:0000256" key="8">
    <source>
        <dbReference type="ARBA" id="ARBA00023133"/>
    </source>
</evidence>
<dbReference type="InterPro" id="IPR003780">
    <property type="entry name" value="COX15/CtaA_fam"/>
</dbReference>
<feature type="compositionally biased region" description="Basic residues" evidence="12">
    <location>
        <begin position="337"/>
        <end position="350"/>
    </location>
</feature>
<protein>
    <submittedName>
        <fullName evidence="14">Cytochrome b561</fullName>
    </submittedName>
</protein>
<evidence type="ECO:0000256" key="11">
    <source>
        <dbReference type="ARBA" id="ARBA00023444"/>
    </source>
</evidence>
<feature type="region of interest" description="Disordered" evidence="12">
    <location>
        <begin position="320"/>
        <end position="350"/>
    </location>
</feature>
<evidence type="ECO:0000256" key="6">
    <source>
        <dbReference type="ARBA" id="ARBA00023002"/>
    </source>
</evidence>
<evidence type="ECO:0000256" key="1">
    <source>
        <dbReference type="ARBA" id="ARBA00004141"/>
    </source>
</evidence>
<evidence type="ECO:0000256" key="13">
    <source>
        <dbReference type="SAM" id="Phobius"/>
    </source>
</evidence>
<keyword evidence="4" id="KW-0479">Metal-binding</keyword>
<dbReference type="GO" id="GO:0016491">
    <property type="term" value="F:oxidoreductase activity"/>
    <property type="evidence" value="ECO:0007669"/>
    <property type="project" value="UniProtKB-KW"/>
</dbReference>
<name>A0A8J4A8L6_9ACTN</name>
<feature type="transmembrane region" description="Helical" evidence="13">
    <location>
        <begin position="139"/>
        <end position="159"/>
    </location>
</feature>
<keyword evidence="15" id="KW-1185">Reference proteome</keyword>
<evidence type="ECO:0000256" key="12">
    <source>
        <dbReference type="SAM" id="MobiDB-lite"/>
    </source>
</evidence>
<feature type="transmembrane region" description="Helical" evidence="13">
    <location>
        <begin position="24"/>
        <end position="46"/>
    </location>
</feature>
<sequence length="350" mass="37004">MIQATPVPFVHVDRIRALLGTPAALRRLAVASIIANVGIVITGGAVRLTGSGLGCPTWPRCTEDSFVTTPEMGIYGVIEFGNRLLTYVVGLIALLGLVSALLQRRRSRRTVLLAGAVLAQIPAQAVVGGITVLTDLNPWVVGCHFLVSMVIIGFTYALWRSAIADTAPLDRPTWAAPRALRHLGLAVLAATAVTLLLGVVVTGSGPHAGDADARRNGLDPEAVTQLHADGVFLLVGLSLGVLFAVWAVDAPRVVRRAAAVLLLVELAQGLVGLVQYVTDLPRLLVAAHMAGSCAVLLAALAVYANLRRAYRTPLTPVHAQLPDALTRPQPPTEPRTRPRTQPRKAKAKTK</sequence>
<comment type="caution">
    <text evidence="14">The sequence shown here is derived from an EMBL/GenBank/DDBJ whole genome shotgun (WGS) entry which is preliminary data.</text>
</comment>
<dbReference type="GO" id="GO:0016020">
    <property type="term" value="C:membrane"/>
    <property type="evidence" value="ECO:0007669"/>
    <property type="project" value="UniProtKB-SubCell"/>
</dbReference>
<keyword evidence="7" id="KW-0408">Iron</keyword>
<gene>
    <name evidence="14" type="ORF">Voc01_098630</name>
</gene>
<feature type="transmembrane region" description="Helical" evidence="13">
    <location>
        <begin position="180"/>
        <end position="201"/>
    </location>
</feature>
<feature type="transmembrane region" description="Helical" evidence="13">
    <location>
        <begin position="260"/>
        <end position="277"/>
    </location>
</feature>
<dbReference type="Proteomes" id="UP000635606">
    <property type="component" value="Unassembled WGS sequence"/>
</dbReference>
<dbReference type="GO" id="GO:0046872">
    <property type="term" value="F:metal ion binding"/>
    <property type="evidence" value="ECO:0007669"/>
    <property type="project" value="UniProtKB-KW"/>
</dbReference>
<feature type="transmembrane region" description="Helical" evidence="13">
    <location>
        <begin position="84"/>
        <end position="102"/>
    </location>
</feature>
<comment type="pathway">
    <text evidence="11">Porphyrin-containing compound metabolism.</text>
</comment>
<evidence type="ECO:0000313" key="15">
    <source>
        <dbReference type="Proteomes" id="UP000635606"/>
    </source>
</evidence>
<feature type="transmembrane region" description="Helical" evidence="13">
    <location>
        <begin position="283"/>
        <end position="304"/>
    </location>
</feature>
<dbReference type="GO" id="GO:0006784">
    <property type="term" value="P:heme A biosynthetic process"/>
    <property type="evidence" value="ECO:0007669"/>
    <property type="project" value="InterPro"/>
</dbReference>
<keyword evidence="8" id="KW-0350">Heme biosynthesis</keyword>
<keyword evidence="10" id="KW-1015">Disulfide bond</keyword>
<keyword evidence="2" id="KW-1003">Cell membrane</keyword>
<comment type="subcellular location">
    <subcellularLocation>
        <location evidence="1">Membrane</location>
        <topology evidence="1">Multi-pass membrane protein</topology>
    </subcellularLocation>
</comment>
<keyword evidence="6" id="KW-0560">Oxidoreductase</keyword>
<evidence type="ECO:0000256" key="7">
    <source>
        <dbReference type="ARBA" id="ARBA00023004"/>
    </source>
</evidence>
<dbReference type="Pfam" id="PF02628">
    <property type="entry name" value="COX15-CtaA"/>
    <property type="match status" value="1"/>
</dbReference>